<dbReference type="Proteomes" id="UP000265520">
    <property type="component" value="Unassembled WGS sequence"/>
</dbReference>
<protein>
    <submittedName>
        <fullName evidence="1">Uncharacterized protein</fullName>
    </submittedName>
</protein>
<keyword evidence="2" id="KW-1185">Reference proteome</keyword>
<organism evidence="1 2">
    <name type="scientific">Trifolium medium</name>
    <dbReference type="NCBI Taxonomy" id="97028"/>
    <lineage>
        <taxon>Eukaryota</taxon>
        <taxon>Viridiplantae</taxon>
        <taxon>Streptophyta</taxon>
        <taxon>Embryophyta</taxon>
        <taxon>Tracheophyta</taxon>
        <taxon>Spermatophyta</taxon>
        <taxon>Magnoliopsida</taxon>
        <taxon>eudicotyledons</taxon>
        <taxon>Gunneridae</taxon>
        <taxon>Pentapetalae</taxon>
        <taxon>rosids</taxon>
        <taxon>fabids</taxon>
        <taxon>Fabales</taxon>
        <taxon>Fabaceae</taxon>
        <taxon>Papilionoideae</taxon>
        <taxon>50 kb inversion clade</taxon>
        <taxon>NPAAA clade</taxon>
        <taxon>Hologalegina</taxon>
        <taxon>IRL clade</taxon>
        <taxon>Trifolieae</taxon>
        <taxon>Trifolium</taxon>
    </lineage>
</organism>
<proteinExistence type="predicted"/>
<comment type="caution">
    <text evidence="1">The sequence shown here is derived from an EMBL/GenBank/DDBJ whole genome shotgun (WGS) entry which is preliminary data.</text>
</comment>
<evidence type="ECO:0000313" key="2">
    <source>
        <dbReference type="Proteomes" id="UP000265520"/>
    </source>
</evidence>
<feature type="non-terminal residue" evidence="1">
    <location>
        <position position="1"/>
    </location>
</feature>
<name>A0A392TYI7_9FABA</name>
<accession>A0A392TYI7</accession>
<dbReference type="EMBL" id="LXQA010678569">
    <property type="protein sequence ID" value="MCI65587.1"/>
    <property type="molecule type" value="Genomic_DNA"/>
</dbReference>
<sequence length="14" mass="1439">VSAMRVSADVVTGF</sequence>
<reference evidence="1 2" key="1">
    <citation type="journal article" date="2018" name="Front. Plant Sci.">
        <title>Red Clover (Trifolium pratense) and Zigzag Clover (T. medium) - A Picture of Genomic Similarities and Differences.</title>
        <authorList>
            <person name="Dluhosova J."/>
            <person name="Istvanek J."/>
            <person name="Nedelnik J."/>
            <person name="Repkova J."/>
        </authorList>
    </citation>
    <scope>NUCLEOTIDE SEQUENCE [LARGE SCALE GENOMIC DNA]</scope>
    <source>
        <strain evidence="2">cv. 10/8</strain>
        <tissue evidence="1">Leaf</tissue>
    </source>
</reference>
<evidence type="ECO:0000313" key="1">
    <source>
        <dbReference type="EMBL" id="MCI65587.1"/>
    </source>
</evidence>